<protein>
    <recommendedName>
        <fullName evidence="5">GDP-L-fucose synthase</fullName>
        <ecNumber evidence="5">1.1.1.271</ecNumber>
    </recommendedName>
    <alternativeName>
        <fullName evidence="5">GDP-4-keto-6-deoxy-D-mannose-3,5-epimerase-4-reductase</fullName>
    </alternativeName>
</protein>
<dbReference type="GO" id="GO:0042351">
    <property type="term" value="P:'de novo' GDP-L-fucose biosynthetic process"/>
    <property type="evidence" value="ECO:0007669"/>
    <property type="project" value="UniProtKB-UniRule"/>
</dbReference>
<evidence type="ECO:0000256" key="5">
    <source>
        <dbReference type="HAMAP-Rule" id="MF_00956"/>
    </source>
</evidence>
<comment type="caution">
    <text evidence="7">The sequence shown here is derived from an EMBL/GenBank/DDBJ whole genome shotgun (WGS) entry which is preliminary data.</text>
</comment>
<accession>A0A927WRZ4</accession>
<feature type="binding site" evidence="5">
    <location>
        <begin position="7"/>
        <end position="13"/>
    </location>
    <ligand>
        <name>NADP(+)</name>
        <dbReference type="ChEBI" id="CHEBI:58349"/>
    </ligand>
</feature>
<evidence type="ECO:0000313" key="8">
    <source>
        <dbReference type="Proteomes" id="UP000761380"/>
    </source>
</evidence>
<feature type="active site" description="Proton donor/acceptor" evidence="5">
    <location>
        <position position="132"/>
    </location>
</feature>
<keyword evidence="4 5" id="KW-0413">Isomerase</keyword>
<evidence type="ECO:0000256" key="1">
    <source>
        <dbReference type="ARBA" id="ARBA00005959"/>
    </source>
</evidence>
<dbReference type="SUPFAM" id="SSF51735">
    <property type="entry name" value="NAD(P)-binding Rossmann-fold domains"/>
    <property type="match status" value="1"/>
</dbReference>
<dbReference type="GO" id="GO:0016853">
    <property type="term" value="F:isomerase activity"/>
    <property type="evidence" value="ECO:0007669"/>
    <property type="project" value="UniProtKB-KW"/>
</dbReference>
<dbReference type="PANTHER" id="PTHR43238:SF1">
    <property type="entry name" value="GDP-L-FUCOSE SYNTHASE"/>
    <property type="match status" value="1"/>
</dbReference>
<dbReference type="CDD" id="cd05239">
    <property type="entry name" value="GDP_FS_SDR_e"/>
    <property type="match status" value="1"/>
</dbReference>
<dbReference type="Proteomes" id="UP000761380">
    <property type="component" value="Unassembled WGS sequence"/>
</dbReference>
<dbReference type="GO" id="GO:0050577">
    <property type="term" value="F:GDP-L-fucose synthase activity"/>
    <property type="evidence" value="ECO:0007669"/>
    <property type="project" value="UniProtKB-UniRule"/>
</dbReference>
<feature type="binding site" evidence="5">
    <location>
        <begin position="101"/>
        <end position="104"/>
    </location>
    <ligand>
        <name>NADP(+)</name>
        <dbReference type="ChEBI" id="CHEBI:58349"/>
    </ligand>
</feature>
<reference evidence="7" key="1">
    <citation type="submission" date="2019-04" db="EMBL/GenBank/DDBJ databases">
        <title>Evolution of Biomass-Degrading Anaerobic Consortia Revealed by Metagenomics.</title>
        <authorList>
            <person name="Peng X."/>
        </authorList>
    </citation>
    <scope>NUCLEOTIDE SEQUENCE</scope>
    <source>
        <strain evidence="7">SIG240</strain>
    </source>
</reference>
<dbReference type="Gene3D" id="3.40.50.720">
    <property type="entry name" value="NAD(P)-binding Rossmann-like Domain"/>
    <property type="match status" value="1"/>
</dbReference>
<dbReference type="PANTHER" id="PTHR43238">
    <property type="entry name" value="GDP-L-FUCOSE SYNTHASE"/>
    <property type="match status" value="1"/>
</dbReference>
<dbReference type="EC" id="1.1.1.271" evidence="5"/>
<dbReference type="HAMAP" id="MF_00956">
    <property type="entry name" value="GDP_fucose_synth"/>
    <property type="match status" value="1"/>
</dbReference>
<dbReference type="EMBL" id="SVBY01000003">
    <property type="protein sequence ID" value="MBE6091668.1"/>
    <property type="molecule type" value="Genomic_DNA"/>
</dbReference>
<feature type="binding site" evidence="5">
    <location>
        <position position="206"/>
    </location>
    <ligand>
        <name>substrate</name>
    </ligand>
</feature>
<evidence type="ECO:0000259" key="6">
    <source>
        <dbReference type="Pfam" id="PF01370"/>
    </source>
</evidence>
<sequence>MKILVTGANGLVGHSIVENKAMQQYELLTPSHSELDLLDYNAVVQYLRKVQPDCIIHAAGKVGGIAANCKAPMEFLLNNMDMGRNIIYGAFETGVKKFINLGSSCMYPRNSETPLTEDMVLKGELEPTNEGYALAKVMCARLCDYISRQHPEFQYKTLIPCNLYGRWDKFCTENAHMIPAVIHKLYMAQQNGLDTVEIWGTGKARREFMYSGDLADCIAYSIDHFEKLPTYLNVGLGHDYTVDEYYEAIAKVVGYTGKFTHNTEKPEGMKRKLTDVTNLNAFGWQSKISLAEGLQKTFEFYLQTER</sequence>
<organism evidence="7 8">
    <name type="scientific">Selenomonas ruminantium</name>
    <dbReference type="NCBI Taxonomy" id="971"/>
    <lineage>
        <taxon>Bacteria</taxon>
        <taxon>Bacillati</taxon>
        <taxon>Bacillota</taxon>
        <taxon>Negativicutes</taxon>
        <taxon>Selenomonadales</taxon>
        <taxon>Selenomonadaceae</taxon>
        <taxon>Selenomonas</taxon>
    </lineage>
</organism>
<dbReference type="Pfam" id="PF01370">
    <property type="entry name" value="Epimerase"/>
    <property type="match status" value="1"/>
</dbReference>
<gene>
    <name evidence="5" type="primary">fcl</name>
    <name evidence="7" type="ORF">E7201_00595</name>
</gene>
<keyword evidence="3 5" id="KW-0560">Oxidoreductase</keyword>
<feature type="binding site" evidence="5">
    <location>
        <begin position="160"/>
        <end position="163"/>
    </location>
    <ligand>
        <name>NADP(+)</name>
        <dbReference type="ChEBI" id="CHEBI:58349"/>
    </ligand>
</feature>
<dbReference type="GO" id="GO:0070401">
    <property type="term" value="F:NADP+ binding"/>
    <property type="evidence" value="ECO:0007669"/>
    <property type="project" value="UniProtKB-UniRule"/>
</dbReference>
<evidence type="ECO:0000256" key="2">
    <source>
        <dbReference type="ARBA" id="ARBA00022857"/>
    </source>
</evidence>
<feature type="binding site" evidence="5">
    <location>
        <position position="136"/>
    </location>
    <ligand>
        <name>NADP(+)</name>
        <dbReference type="ChEBI" id="CHEBI:58349"/>
    </ligand>
</feature>
<feature type="domain" description="NAD-dependent epimerase/dehydratase" evidence="6">
    <location>
        <begin position="3"/>
        <end position="235"/>
    </location>
</feature>
<keyword evidence="2 5" id="KW-0521">NADP</keyword>
<feature type="binding site" evidence="5">
    <location>
        <position position="199"/>
    </location>
    <ligand>
        <name>substrate</name>
    </ligand>
</feature>
<dbReference type="InterPro" id="IPR036291">
    <property type="entry name" value="NAD(P)-bd_dom_sf"/>
</dbReference>
<name>A0A927WRZ4_SELRU</name>
<proteinExistence type="inferred from homology"/>
<dbReference type="Gene3D" id="3.90.25.10">
    <property type="entry name" value="UDP-galactose 4-epimerase, domain 1"/>
    <property type="match status" value="1"/>
</dbReference>
<comment type="pathway">
    <text evidence="5">Nucleotide-sugar biosynthesis; GDP-L-fucose biosynthesis via de novo pathway; GDP-L-fucose from GDP-alpha-D-mannose: step 2/2.</text>
</comment>
<evidence type="ECO:0000313" key="7">
    <source>
        <dbReference type="EMBL" id="MBE6091668.1"/>
    </source>
</evidence>
<evidence type="ECO:0000256" key="3">
    <source>
        <dbReference type="ARBA" id="ARBA00023002"/>
    </source>
</evidence>
<feature type="site" description="Important for catalytic activity" evidence="5">
    <location>
        <position position="103"/>
    </location>
</feature>
<keyword evidence="5" id="KW-0511">Multifunctional enzyme</keyword>
<feature type="binding site" evidence="5">
    <location>
        <position position="176"/>
    </location>
    <ligand>
        <name>NADP(+)</name>
        <dbReference type="ChEBI" id="CHEBI:58349"/>
    </ligand>
</feature>
<dbReference type="InterPro" id="IPR028614">
    <property type="entry name" value="GDP_fucose/colitose_synth"/>
</dbReference>
<comment type="catalytic activity">
    <reaction evidence="5">
        <text>GDP-beta-L-fucose + NADP(+) = GDP-4-dehydro-alpha-D-rhamnose + NADPH + H(+)</text>
        <dbReference type="Rhea" id="RHEA:18885"/>
        <dbReference type="ChEBI" id="CHEBI:15378"/>
        <dbReference type="ChEBI" id="CHEBI:57273"/>
        <dbReference type="ChEBI" id="CHEBI:57783"/>
        <dbReference type="ChEBI" id="CHEBI:57964"/>
        <dbReference type="ChEBI" id="CHEBI:58349"/>
        <dbReference type="EC" id="1.1.1.271"/>
    </reaction>
</comment>
<feature type="binding site" evidence="5">
    <location>
        <position position="184"/>
    </location>
    <ligand>
        <name>substrate</name>
    </ligand>
</feature>
<feature type="site" description="Important for catalytic activity" evidence="5">
    <location>
        <position position="105"/>
    </location>
</feature>
<feature type="binding site" evidence="5">
    <location>
        <position position="267"/>
    </location>
    <ligand>
        <name>substrate</name>
    </ligand>
</feature>
<dbReference type="AlphaFoldDB" id="A0A927WRZ4"/>
<comment type="function">
    <text evidence="5">Catalyzes the two-step NADP-dependent conversion of GDP-4-dehydro-6-deoxy-D-mannose to GDP-fucose, involving an epimerase and a reductase reaction.</text>
</comment>
<evidence type="ECO:0000256" key="4">
    <source>
        <dbReference type="ARBA" id="ARBA00023235"/>
    </source>
</evidence>
<comment type="similarity">
    <text evidence="1 5">Belongs to the NAD(P)-dependent epimerase/dehydratase family. Fucose synthase subfamily.</text>
</comment>
<dbReference type="InterPro" id="IPR001509">
    <property type="entry name" value="Epimerase_deHydtase"/>
</dbReference>